<evidence type="ECO:0000256" key="2">
    <source>
        <dbReference type="ARBA" id="ARBA00004162"/>
    </source>
</evidence>
<evidence type="ECO:0000256" key="1">
    <source>
        <dbReference type="ARBA" id="ARBA00001007"/>
    </source>
</evidence>
<dbReference type="Gene3D" id="3.30.428.30">
    <property type="entry name" value="HIT family - CDH-like"/>
    <property type="match status" value="1"/>
</dbReference>
<sequence>MQERKRVVTVLIVFVGLMTVFFVYIALNFSNKSNYLWQVISHQCIPGQQLKSNPAPCRQVNIADGYVVMKDRNGQLQFLLIPVSKITGIESQKLLNPATPNFLSEAWRTRHFMEERRGELIDDRFYALAVNSRWGRTQNQLHIHISCLRPDIRQRLDDLSPKLDATWQTYRLGEREYLLRVVTRDEFKRTSPFIRLANELPGARDDMGSYGIAVAALGDDKRVLMVVKRHLLLLNRASAEELQDHSCALLKQNIARGGV</sequence>
<dbReference type="EC" id="3.6.1.26" evidence="6"/>
<gene>
    <name evidence="20" type="ORF">NYP84_00530</name>
</gene>
<evidence type="ECO:0000256" key="18">
    <source>
        <dbReference type="ARBA" id="ARBA00032892"/>
    </source>
</evidence>
<evidence type="ECO:0000256" key="3">
    <source>
        <dbReference type="ARBA" id="ARBA00004927"/>
    </source>
</evidence>
<comment type="subcellular location">
    <subcellularLocation>
        <location evidence="2">Cell membrane</location>
        <topology evidence="2">Single-pass membrane protein</topology>
    </subcellularLocation>
</comment>
<comment type="similarity">
    <text evidence="5">Belongs to the Cdh family.</text>
</comment>
<accession>A0ABY5X9E0</accession>
<evidence type="ECO:0000256" key="11">
    <source>
        <dbReference type="ARBA" id="ARBA00022801"/>
    </source>
</evidence>
<evidence type="ECO:0000256" key="12">
    <source>
        <dbReference type="ARBA" id="ARBA00022989"/>
    </source>
</evidence>
<protein>
    <recommendedName>
        <fullName evidence="7">CDP-diacylglycerol pyrophosphatase</fullName>
        <ecNumber evidence="6">3.6.1.26</ecNumber>
    </recommendedName>
    <alternativeName>
        <fullName evidence="17">CDP-diacylglycerol phosphatidylhydrolase</fullName>
    </alternativeName>
    <alternativeName>
        <fullName evidence="18">CDP-diglyceride hydrolase</fullName>
    </alternativeName>
</protein>
<keyword evidence="9" id="KW-0444">Lipid biosynthesis</keyword>
<evidence type="ECO:0000256" key="5">
    <source>
        <dbReference type="ARBA" id="ARBA00006435"/>
    </source>
</evidence>
<dbReference type="Proteomes" id="UP001058553">
    <property type="component" value="Chromosome"/>
</dbReference>
<proteinExistence type="inferred from homology"/>
<dbReference type="EMBL" id="CP103445">
    <property type="protein sequence ID" value="UWS33755.1"/>
    <property type="molecule type" value="Genomic_DNA"/>
</dbReference>
<keyword evidence="14 19" id="KW-0472">Membrane</keyword>
<evidence type="ECO:0000313" key="21">
    <source>
        <dbReference type="Proteomes" id="UP001058553"/>
    </source>
</evidence>
<keyword evidence="12 19" id="KW-1133">Transmembrane helix</keyword>
<comment type="pathway">
    <text evidence="3">Phospholipid metabolism; CDP-diacylglycerol degradation; phosphatidate from CDP-diacylglycerol: step 1/1.</text>
</comment>
<dbReference type="GO" id="GO:0008715">
    <property type="term" value="F:CDP-diacylglycerol diphosphatase activity"/>
    <property type="evidence" value="ECO:0007669"/>
    <property type="project" value="UniProtKB-EC"/>
</dbReference>
<keyword evidence="11 20" id="KW-0378">Hydrolase</keyword>
<keyword evidence="10 19" id="KW-0812">Transmembrane</keyword>
<evidence type="ECO:0000256" key="6">
    <source>
        <dbReference type="ARBA" id="ARBA00012375"/>
    </source>
</evidence>
<name>A0ABY5X9E0_ERWPY</name>
<dbReference type="InterPro" id="IPR003763">
    <property type="entry name" value="CDP-diacylglyc_Pase"/>
</dbReference>
<evidence type="ECO:0000256" key="15">
    <source>
        <dbReference type="ARBA" id="ARBA00023209"/>
    </source>
</evidence>
<keyword evidence="15" id="KW-0594">Phospholipid biosynthesis</keyword>
<keyword evidence="13" id="KW-0443">Lipid metabolism</keyword>
<dbReference type="Pfam" id="PF02611">
    <property type="entry name" value="CDH"/>
    <property type="match status" value="1"/>
</dbReference>
<organism evidence="20 21">
    <name type="scientific">Erwinia pyrifoliae</name>
    <dbReference type="NCBI Taxonomy" id="79967"/>
    <lineage>
        <taxon>Bacteria</taxon>
        <taxon>Pseudomonadati</taxon>
        <taxon>Pseudomonadota</taxon>
        <taxon>Gammaproteobacteria</taxon>
        <taxon>Enterobacterales</taxon>
        <taxon>Erwiniaceae</taxon>
        <taxon>Erwinia</taxon>
    </lineage>
</organism>
<evidence type="ECO:0000256" key="7">
    <source>
        <dbReference type="ARBA" id="ARBA00019608"/>
    </source>
</evidence>
<keyword evidence="21" id="KW-1185">Reference proteome</keyword>
<feature type="transmembrane region" description="Helical" evidence="19">
    <location>
        <begin position="7"/>
        <end position="27"/>
    </location>
</feature>
<keyword evidence="16" id="KW-1208">Phospholipid metabolism</keyword>
<comment type="catalytic activity">
    <reaction evidence="1">
        <text>a CDP-1,2-diacyl-sn-glycerol + H2O = a 1,2-diacyl-sn-glycero-3-phosphate + CMP + 2 H(+)</text>
        <dbReference type="Rhea" id="RHEA:15221"/>
        <dbReference type="ChEBI" id="CHEBI:15377"/>
        <dbReference type="ChEBI" id="CHEBI:15378"/>
        <dbReference type="ChEBI" id="CHEBI:58332"/>
        <dbReference type="ChEBI" id="CHEBI:58608"/>
        <dbReference type="ChEBI" id="CHEBI:60377"/>
        <dbReference type="EC" id="3.6.1.26"/>
    </reaction>
</comment>
<dbReference type="NCBIfam" id="NF003986">
    <property type="entry name" value="PRK05471.1-5"/>
    <property type="match status" value="1"/>
</dbReference>
<evidence type="ECO:0000256" key="14">
    <source>
        <dbReference type="ARBA" id="ARBA00023136"/>
    </source>
</evidence>
<reference evidence="20" key="1">
    <citation type="submission" date="2022-07" db="EMBL/GenBank/DDBJ databases">
        <title>Genetic diversity of Erwinia pyrifoliae.</title>
        <authorList>
            <person name="Park D.S."/>
            <person name="Ham H."/>
        </authorList>
    </citation>
    <scope>NUCLEOTIDE SEQUENCE</scope>
    <source>
        <strain evidence="20">CP201486</strain>
    </source>
</reference>
<evidence type="ECO:0000256" key="19">
    <source>
        <dbReference type="SAM" id="Phobius"/>
    </source>
</evidence>
<evidence type="ECO:0000256" key="16">
    <source>
        <dbReference type="ARBA" id="ARBA00023264"/>
    </source>
</evidence>
<dbReference type="PIRSF" id="PIRSF001273">
    <property type="entry name" value="CDH"/>
    <property type="match status" value="1"/>
</dbReference>
<dbReference type="RefSeq" id="WP_259819127.1">
    <property type="nucleotide sequence ID" value="NZ_CP103445.1"/>
</dbReference>
<evidence type="ECO:0000256" key="13">
    <source>
        <dbReference type="ARBA" id="ARBA00023098"/>
    </source>
</evidence>
<keyword evidence="8" id="KW-1003">Cell membrane</keyword>
<evidence type="ECO:0000313" key="20">
    <source>
        <dbReference type="EMBL" id="UWS33755.1"/>
    </source>
</evidence>
<evidence type="ECO:0000256" key="4">
    <source>
        <dbReference type="ARBA" id="ARBA00005189"/>
    </source>
</evidence>
<comment type="pathway">
    <text evidence="4">Lipid metabolism.</text>
</comment>
<evidence type="ECO:0000256" key="17">
    <source>
        <dbReference type="ARBA" id="ARBA00032888"/>
    </source>
</evidence>
<evidence type="ECO:0000256" key="10">
    <source>
        <dbReference type="ARBA" id="ARBA00022692"/>
    </source>
</evidence>
<dbReference type="InterPro" id="IPR036265">
    <property type="entry name" value="HIT-like_sf"/>
</dbReference>
<evidence type="ECO:0000256" key="9">
    <source>
        <dbReference type="ARBA" id="ARBA00022516"/>
    </source>
</evidence>
<dbReference type="SUPFAM" id="SSF54197">
    <property type="entry name" value="HIT-like"/>
    <property type="match status" value="1"/>
</dbReference>
<evidence type="ECO:0000256" key="8">
    <source>
        <dbReference type="ARBA" id="ARBA00022475"/>
    </source>
</evidence>